<comment type="caution">
    <text evidence="9">The sequence shown here is derived from an EMBL/GenBank/DDBJ whole genome shotgun (WGS) entry which is preliminary data.</text>
</comment>
<dbReference type="GO" id="GO:0045087">
    <property type="term" value="P:innate immune response"/>
    <property type="evidence" value="ECO:0007669"/>
    <property type="project" value="UniProtKB-KW"/>
</dbReference>
<feature type="compositionally biased region" description="Polar residues" evidence="6">
    <location>
        <begin position="123"/>
        <end position="133"/>
    </location>
</feature>
<evidence type="ECO:0000256" key="6">
    <source>
        <dbReference type="SAM" id="MobiDB-lite"/>
    </source>
</evidence>
<feature type="non-terminal residue" evidence="9">
    <location>
        <position position="1"/>
    </location>
</feature>
<evidence type="ECO:0000256" key="1">
    <source>
        <dbReference type="ARBA" id="ARBA00022499"/>
    </source>
</evidence>
<feature type="region of interest" description="Disordered" evidence="6">
    <location>
        <begin position="186"/>
        <end position="219"/>
    </location>
</feature>
<evidence type="ECO:0000313" key="10">
    <source>
        <dbReference type="Proteomes" id="UP000518911"/>
    </source>
</evidence>
<dbReference type="Pfam" id="PF16739">
    <property type="entry name" value="CARD_2"/>
    <property type="match status" value="1"/>
</dbReference>
<feature type="region of interest" description="Disordered" evidence="6">
    <location>
        <begin position="601"/>
        <end position="624"/>
    </location>
</feature>
<dbReference type="InterPro" id="IPR011029">
    <property type="entry name" value="DEATH-like_dom_sf"/>
</dbReference>
<evidence type="ECO:0000256" key="4">
    <source>
        <dbReference type="ARBA" id="ARBA00022843"/>
    </source>
</evidence>
<dbReference type="GO" id="GO:0005737">
    <property type="term" value="C:cytoplasm"/>
    <property type="evidence" value="ECO:0007669"/>
    <property type="project" value="UniProtKB-ARBA"/>
</dbReference>
<evidence type="ECO:0000256" key="7">
    <source>
        <dbReference type="SAM" id="Phobius"/>
    </source>
</evidence>
<dbReference type="AlphaFoldDB" id="A0A7L3W8S8"/>
<gene>
    <name evidence="9" type="primary">Mavs</name>
    <name evidence="9" type="ORF">ATLROG_R08566</name>
</gene>
<feature type="transmembrane region" description="Helical" evidence="7">
    <location>
        <begin position="632"/>
        <end position="651"/>
    </location>
</feature>
<name>A0A7L3W8S8_9GRUI</name>
<keyword evidence="7" id="KW-1133">Transmembrane helix</keyword>
<dbReference type="Proteomes" id="UP000518911">
    <property type="component" value="Unassembled WGS sequence"/>
</dbReference>
<feature type="compositionally biased region" description="Polar residues" evidence="6">
    <location>
        <begin position="602"/>
        <end position="624"/>
    </location>
</feature>
<accession>A0A7L3W8S8</accession>
<dbReference type="Gene3D" id="1.10.533.10">
    <property type="entry name" value="Death Domain, Fas"/>
    <property type="match status" value="1"/>
</dbReference>
<dbReference type="EMBL" id="VZUJ01052289">
    <property type="protein sequence ID" value="NXV72916.1"/>
    <property type="molecule type" value="Genomic_DNA"/>
</dbReference>
<keyword evidence="2" id="KW-0597">Phosphoprotein</keyword>
<evidence type="ECO:0000256" key="2">
    <source>
        <dbReference type="ARBA" id="ARBA00022553"/>
    </source>
</evidence>
<keyword evidence="5" id="KW-0391">Immunity</keyword>
<feature type="region of interest" description="Disordered" evidence="6">
    <location>
        <begin position="122"/>
        <end position="166"/>
    </location>
</feature>
<reference evidence="9 10" key="1">
    <citation type="submission" date="2019-09" db="EMBL/GenBank/DDBJ databases">
        <title>Bird 10,000 Genomes (B10K) Project - Family phase.</title>
        <authorList>
            <person name="Zhang G."/>
        </authorList>
    </citation>
    <scope>NUCLEOTIDE SEQUENCE [LARGE SCALE GENOMIC DNA]</scope>
    <source>
        <strain evidence="9">OUT-0055</strain>
        <tissue evidence="9">Blood</tissue>
    </source>
</reference>
<keyword evidence="10" id="KW-1185">Reference proteome</keyword>
<dbReference type="InterPro" id="IPR031964">
    <property type="entry name" value="CARD_dom"/>
</dbReference>
<feature type="region of interest" description="Disordered" evidence="6">
    <location>
        <begin position="276"/>
        <end position="346"/>
    </location>
</feature>
<feature type="compositionally biased region" description="Polar residues" evidence="6">
    <location>
        <begin position="327"/>
        <end position="346"/>
    </location>
</feature>
<organism evidence="9 10">
    <name type="scientific">Atlantisia rogersi</name>
    <name type="common">Inaccessible Island rail</name>
    <dbReference type="NCBI Taxonomy" id="2478892"/>
    <lineage>
        <taxon>Eukaryota</taxon>
        <taxon>Metazoa</taxon>
        <taxon>Chordata</taxon>
        <taxon>Craniata</taxon>
        <taxon>Vertebrata</taxon>
        <taxon>Euteleostomi</taxon>
        <taxon>Archelosauria</taxon>
        <taxon>Archosauria</taxon>
        <taxon>Dinosauria</taxon>
        <taxon>Saurischia</taxon>
        <taxon>Theropoda</taxon>
        <taxon>Coelurosauria</taxon>
        <taxon>Aves</taxon>
        <taxon>Neognathae</taxon>
        <taxon>Neoaves</taxon>
        <taxon>Gruiformes</taxon>
        <taxon>Rallidae</taxon>
        <taxon>Atlantisia</taxon>
    </lineage>
</organism>
<feature type="compositionally biased region" description="Basic and acidic residues" evidence="6">
    <location>
        <begin position="315"/>
        <end position="326"/>
    </location>
</feature>
<keyword evidence="3" id="KW-0399">Innate immunity</keyword>
<sequence>MGFAEDKVYDHILKNLKNFRNIHVSSLANSLSCLTDADRDELHAREEMRGSHATIYRFYQHLKCRQGWVQDLIDALHQNNAGHLADELQQVYEFWQTCIFSPDIPTPKPSIAASFPFAASNARPTSSSISARTLSPAPNPAPGAPLAMQPHPDLPASGCPPLLPSAATATSVDLDTRAPVQESLPKKLQEHESPQPPPPRSTVHARVSDGHSGEGHLPHPVESLQAAVGTPQTGSMAVPSAELPKCGREWLSRQQHPVCVDNGCFGNANHLQRGVPSLGLGRSLPPRDAGAAHSPEQPRNEPEENIYLSTASPLRTEETTRSREPQAHNSLPKNQAVPNSEHSETQGSFVDVRSPLLIQQQFDAEQELFKTLKEHRRDAVSFVFSPTDALVPGDAFPSHSTSGEAPVQEKKLSMGGMASSTTPSPCLPKVLPASTDPLLTVAGSFEGTSGRMASQGSPATSIQASCSNMERNVEPRDPAILFSMPGKSPEVAGRYPTSDKPGSLYSGVSDAFSFSSDPLMISTDSLSSREVFPTVVLPAPVAREDRRGEEVAGASRDCCPPPMWESSSVGMHEVHVGHYPSIQLEAGDDLRARADPLENSLVFDSNSSSDTGTNPSQAKAAPGNSSGLSLPYIIPTVGFAVVSVMAFLVYARLKK</sequence>
<keyword evidence="4" id="KW-0832">Ubl conjugation</keyword>
<proteinExistence type="predicted"/>
<evidence type="ECO:0000313" key="9">
    <source>
        <dbReference type="EMBL" id="NXV72916.1"/>
    </source>
</evidence>
<protein>
    <submittedName>
        <fullName evidence="9">MAVS protein</fullName>
    </submittedName>
</protein>
<feature type="non-terminal residue" evidence="9">
    <location>
        <position position="655"/>
    </location>
</feature>
<feature type="compositionally biased region" description="Basic and acidic residues" evidence="6">
    <location>
        <begin position="206"/>
        <end position="219"/>
    </location>
</feature>
<evidence type="ECO:0000256" key="3">
    <source>
        <dbReference type="ARBA" id="ARBA00022588"/>
    </source>
</evidence>
<feature type="domain" description="Caspase recruitment" evidence="8">
    <location>
        <begin position="11"/>
        <end position="91"/>
    </location>
</feature>
<keyword evidence="7" id="KW-0812">Transmembrane</keyword>
<keyword evidence="7" id="KW-0472">Membrane</keyword>
<evidence type="ECO:0000259" key="8">
    <source>
        <dbReference type="Pfam" id="PF16739"/>
    </source>
</evidence>
<evidence type="ECO:0000256" key="5">
    <source>
        <dbReference type="ARBA" id="ARBA00022859"/>
    </source>
</evidence>
<dbReference type="OrthoDB" id="9909785at2759"/>
<keyword evidence="1" id="KW-1017">Isopeptide bond</keyword>